<feature type="chain" id="PRO_5013221008" evidence="2">
    <location>
        <begin position="16"/>
        <end position="506"/>
    </location>
</feature>
<keyword evidence="2" id="KW-0732">Signal</keyword>
<proteinExistence type="predicted"/>
<reference evidence="3" key="1">
    <citation type="submission" date="2015-08" db="UniProtKB">
        <authorList>
            <consortium name="WormBaseParasite"/>
        </authorList>
    </citation>
    <scope>IDENTIFICATION</scope>
</reference>
<feature type="signal peptide" evidence="2">
    <location>
        <begin position="1"/>
        <end position="15"/>
    </location>
</feature>
<keyword evidence="1" id="KW-0472">Membrane</keyword>
<protein>
    <submittedName>
        <fullName evidence="3">Nuclear fusion protein</fullName>
    </submittedName>
</protein>
<evidence type="ECO:0000313" key="3">
    <source>
        <dbReference type="WBParaSite" id="SSTP_0001133600.1"/>
    </source>
</evidence>
<keyword evidence="1" id="KW-0812">Transmembrane</keyword>
<dbReference type="AlphaFoldDB" id="A0A0K0EPF2"/>
<accession>A0A0K0EPF2</accession>
<evidence type="ECO:0000256" key="2">
    <source>
        <dbReference type="SAM" id="SignalP"/>
    </source>
</evidence>
<evidence type="ECO:0000256" key="1">
    <source>
        <dbReference type="SAM" id="Phobius"/>
    </source>
</evidence>
<sequence>MFLIMLLFIQSFIKAYEVNSGKNNIFYDCNDNSKHDQFDLTIPKFCNIKESNLWHMDVKKVYQYHINNHSCTSSLEILIISKNFTMLLTSNLNKVENILLMDYIETNNYNIPSCIPKDKKYFHFNYNIFVDVEKNFEWKNINVSTERLIEKSFTEIINLYHRNELNKNFLLLGIESFLLVKSQTMKDIFNKNYYTTESPRKFIKFFKKVFGTDSETKNELDFSNTVNTFKEVTNVALSNKLAGNKESYYKAMEKIKSRINELGEMYYKEACNTRNEKIKRFNDKGTSDEKVRQFLGREGIKAQEFEPNRKYIISQCKEVIPKMIYEQRNIKNICYKLKPVIVGRSLLMFADKKNYLHHFSESRICHSLIDYDYVMETFDDIKMGFIESCFNNIFRGINSTFKGLSMGWISHYFFRYQNYVILCLVLTIVSTLFYFYILLKKWKVIDVLEKFFESIGAILKGIWIIITELGKIFSVIFDAINKLQNKKIKKKNNINNVEDIEMAASV</sequence>
<feature type="transmembrane region" description="Helical" evidence="1">
    <location>
        <begin position="419"/>
        <end position="439"/>
    </location>
</feature>
<dbReference type="WBParaSite" id="SSTP_0001133600.1">
    <property type="protein sequence ID" value="SSTP_0001133600.1"/>
    <property type="gene ID" value="SSTP_0001133600"/>
</dbReference>
<keyword evidence="1" id="KW-1133">Transmembrane helix</keyword>
<name>A0A0K0EPF2_STRER</name>
<organism evidence="3">
    <name type="scientific">Strongyloides stercoralis</name>
    <name type="common">Threadworm</name>
    <dbReference type="NCBI Taxonomy" id="6248"/>
    <lineage>
        <taxon>Eukaryota</taxon>
        <taxon>Metazoa</taxon>
        <taxon>Ecdysozoa</taxon>
        <taxon>Nematoda</taxon>
        <taxon>Chromadorea</taxon>
        <taxon>Rhabditida</taxon>
        <taxon>Tylenchina</taxon>
        <taxon>Panagrolaimomorpha</taxon>
        <taxon>Strongyloidoidea</taxon>
        <taxon>Strongyloididae</taxon>
        <taxon>Strongyloides</taxon>
    </lineage>
</organism>